<dbReference type="GO" id="GO:0051865">
    <property type="term" value="P:protein autoubiquitination"/>
    <property type="evidence" value="ECO:0007669"/>
    <property type="project" value="TreeGrafter"/>
</dbReference>
<gene>
    <name evidence="2" type="ORF">BG006_011010</name>
</gene>
<dbReference type="GO" id="GO:0005829">
    <property type="term" value="C:cytosol"/>
    <property type="evidence" value="ECO:0007669"/>
    <property type="project" value="TreeGrafter"/>
</dbReference>
<feature type="compositionally biased region" description="Low complexity" evidence="1">
    <location>
        <begin position="333"/>
        <end position="343"/>
    </location>
</feature>
<dbReference type="AlphaFoldDB" id="A0A9P5VHV8"/>
<sequence>MPAPSGRVSYYAEYHSNINAIALSLKVPTSGLTCKITPDALDLIPASQTSSDQPHHVTLPSRVFPTKTTLDPSSIQSPLLTLKLAAVPSMASPNTCSLTSLGKSEFPPAPLPASQLQGLNNLACGCCGQPLLATLENSNVTGPIQRVVDLPSEHWQELVDCWMCHEEDFTELREGDLGARSGQALVGGTYLLIHAENVNLSAVVIEQDARIVDMIQVKFHKYMVRFVGQNPATGRALDIPQQRFLSYLAAEIFESARHHATYRFIVQDRVHGREMMLLWMLNWDSTILTNQEPARDATMQWDTSLKPDISTKNNRTSHKARKVMKVLYLKAPSSSLSSPSSSSDLKTLESGLDNTHIDHDHNTSGSDKRADQIHTSKEQSLWDAWRRDPGVERIEFQERLILGLLTVLEQSSSCLPPSQTGASAVLAMDGMRVGAFEV</sequence>
<protein>
    <submittedName>
        <fullName evidence="2">Uncharacterized protein</fullName>
    </submittedName>
</protein>
<feature type="region of interest" description="Disordered" evidence="1">
    <location>
        <begin position="333"/>
        <end position="374"/>
    </location>
</feature>
<dbReference type="InterPro" id="IPR019193">
    <property type="entry name" value="UBQ-conj_enz_E2-bd_prot"/>
</dbReference>
<evidence type="ECO:0000256" key="1">
    <source>
        <dbReference type="SAM" id="MobiDB-lite"/>
    </source>
</evidence>
<dbReference type="GO" id="GO:0031624">
    <property type="term" value="F:ubiquitin conjugating enzyme binding"/>
    <property type="evidence" value="ECO:0007669"/>
    <property type="project" value="TreeGrafter"/>
</dbReference>
<dbReference type="PANTHER" id="PTHR31531:SF2">
    <property type="entry name" value="E3 UBIQUITIN-PROTEIN LIGASE E3D"/>
    <property type="match status" value="1"/>
</dbReference>
<dbReference type="GO" id="GO:0006513">
    <property type="term" value="P:protein monoubiquitination"/>
    <property type="evidence" value="ECO:0007669"/>
    <property type="project" value="TreeGrafter"/>
</dbReference>
<dbReference type="Proteomes" id="UP000696485">
    <property type="component" value="Unassembled WGS sequence"/>
</dbReference>
<dbReference type="GO" id="GO:0000151">
    <property type="term" value="C:ubiquitin ligase complex"/>
    <property type="evidence" value="ECO:0007669"/>
    <property type="project" value="TreeGrafter"/>
</dbReference>
<dbReference type="PANTHER" id="PTHR31531">
    <property type="entry name" value="E3 UBIQUITIN-PROTEIN LIGASE E3D FAMILY MEMBER"/>
    <property type="match status" value="1"/>
</dbReference>
<dbReference type="GO" id="GO:0061630">
    <property type="term" value="F:ubiquitin protein ligase activity"/>
    <property type="evidence" value="ECO:0007669"/>
    <property type="project" value="TreeGrafter"/>
</dbReference>
<dbReference type="GO" id="GO:0043161">
    <property type="term" value="P:proteasome-mediated ubiquitin-dependent protein catabolic process"/>
    <property type="evidence" value="ECO:0007669"/>
    <property type="project" value="TreeGrafter"/>
</dbReference>
<proteinExistence type="predicted"/>
<feature type="compositionally biased region" description="Basic and acidic residues" evidence="1">
    <location>
        <begin position="355"/>
        <end position="374"/>
    </location>
</feature>
<dbReference type="EMBL" id="JAAAUY010000910">
    <property type="protein sequence ID" value="KAF9325529.1"/>
    <property type="molecule type" value="Genomic_DNA"/>
</dbReference>
<dbReference type="GO" id="GO:0000209">
    <property type="term" value="P:protein polyubiquitination"/>
    <property type="evidence" value="ECO:0007669"/>
    <property type="project" value="TreeGrafter"/>
</dbReference>
<dbReference type="GO" id="GO:0005634">
    <property type="term" value="C:nucleus"/>
    <property type="evidence" value="ECO:0007669"/>
    <property type="project" value="TreeGrafter"/>
</dbReference>
<reference evidence="2" key="1">
    <citation type="journal article" date="2020" name="Fungal Divers.">
        <title>Resolving the Mortierellaceae phylogeny through synthesis of multi-gene phylogenetics and phylogenomics.</title>
        <authorList>
            <person name="Vandepol N."/>
            <person name="Liber J."/>
            <person name="Desiro A."/>
            <person name="Na H."/>
            <person name="Kennedy M."/>
            <person name="Barry K."/>
            <person name="Grigoriev I.V."/>
            <person name="Miller A.N."/>
            <person name="O'Donnell K."/>
            <person name="Stajich J.E."/>
            <person name="Bonito G."/>
        </authorList>
    </citation>
    <scope>NUCLEOTIDE SEQUENCE</scope>
    <source>
        <strain evidence="2">NVP1</strain>
    </source>
</reference>
<dbReference type="Pfam" id="PF09814">
    <property type="entry name" value="HECT_2"/>
    <property type="match status" value="1"/>
</dbReference>
<evidence type="ECO:0000313" key="2">
    <source>
        <dbReference type="EMBL" id="KAF9325529.1"/>
    </source>
</evidence>
<comment type="caution">
    <text evidence="2">The sequence shown here is derived from an EMBL/GenBank/DDBJ whole genome shotgun (WGS) entry which is preliminary data.</text>
</comment>
<evidence type="ECO:0000313" key="3">
    <source>
        <dbReference type="Proteomes" id="UP000696485"/>
    </source>
</evidence>
<keyword evidence="3" id="KW-1185">Reference proteome</keyword>
<accession>A0A9P5VHV8</accession>
<organism evidence="2 3">
    <name type="scientific">Podila minutissima</name>
    <dbReference type="NCBI Taxonomy" id="64525"/>
    <lineage>
        <taxon>Eukaryota</taxon>
        <taxon>Fungi</taxon>
        <taxon>Fungi incertae sedis</taxon>
        <taxon>Mucoromycota</taxon>
        <taxon>Mortierellomycotina</taxon>
        <taxon>Mortierellomycetes</taxon>
        <taxon>Mortierellales</taxon>
        <taxon>Mortierellaceae</taxon>
        <taxon>Podila</taxon>
    </lineage>
</organism>
<dbReference type="GO" id="GO:0030332">
    <property type="term" value="F:cyclin binding"/>
    <property type="evidence" value="ECO:0007669"/>
    <property type="project" value="TreeGrafter"/>
</dbReference>
<name>A0A9P5VHV8_9FUNG</name>